<sequence length="362" mass="38019">MTATIPFRVPPGSPPGGQFAARTRGESAPLVMDDAGAAELLRAANLHARSLARLRPTQFADQVDDIAADAVLEFLANAQRRRDQGLEPVDNVGGYVRATIRNYGLDGRGAVARASSLISRCEARRAELVAQGVTLTPAQFDAMIEKTRLATPATMRPSADAVAGVRTGALLSGAVTSLDAASDEGNPNSESLGVTIAAPPVDDDAFDADSTGAAVLTSLGDGVRRATVARSAFTALAERRPHTPVPVPGAVGAKRSTRLRKAVTEDGALDSWLDAHNRGDDAGDLFAPFGDLTIDQKDAVVDLLEDFPAYRKDIWLSALLASIASAPTARTQPADAFLWDDLDFGFGESAAESDADDWGDIW</sequence>
<proteinExistence type="predicted"/>
<keyword evidence="2" id="KW-1185">Reference proteome</keyword>
<gene>
    <name evidence="1" type="ORF">BN13_280024</name>
</gene>
<protein>
    <submittedName>
        <fullName evidence="1">Uncharacterized protein</fullName>
    </submittedName>
</protein>
<comment type="caution">
    <text evidence="1">The sequence shown here is derived from an EMBL/GenBank/DDBJ whole genome shotgun (WGS) entry which is preliminary data.</text>
</comment>
<evidence type="ECO:0000313" key="2">
    <source>
        <dbReference type="Proteomes" id="UP000035720"/>
    </source>
</evidence>
<evidence type="ECO:0000313" key="1">
    <source>
        <dbReference type="EMBL" id="CCI53027.1"/>
    </source>
</evidence>
<reference evidence="1 2" key="1">
    <citation type="journal article" date="2013" name="ISME J.">
        <title>A metabolic model for members of the genus Tetrasphaera involved in enhanced biological phosphorus removal.</title>
        <authorList>
            <person name="Kristiansen R."/>
            <person name="Nguyen H.T.T."/>
            <person name="Saunders A.M."/>
            <person name="Nielsen J.L."/>
            <person name="Wimmer R."/>
            <person name="Le V.Q."/>
            <person name="McIlroy S.J."/>
            <person name="Petrovski S."/>
            <person name="Seviour R.J."/>
            <person name="Calteau A."/>
            <person name="Nielsen K.L."/>
            <person name="Nielsen P.H."/>
        </authorList>
    </citation>
    <scope>NUCLEOTIDE SEQUENCE [LARGE SCALE GENOMIC DNA]</scope>
    <source>
        <strain evidence="1 2">Ben 74</strain>
    </source>
</reference>
<accession>A0A077MDN7</accession>
<organism evidence="1 2">
    <name type="scientific">Nostocoides jenkinsii Ben 74</name>
    <dbReference type="NCBI Taxonomy" id="1193518"/>
    <lineage>
        <taxon>Bacteria</taxon>
        <taxon>Bacillati</taxon>
        <taxon>Actinomycetota</taxon>
        <taxon>Actinomycetes</taxon>
        <taxon>Micrococcales</taxon>
        <taxon>Intrasporangiaceae</taxon>
        <taxon>Nostocoides</taxon>
    </lineage>
</organism>
<dbReference type="Proteomes" id="UP000035720">
    <property type="component" value="Unassembled WGS sequence"/>
</dbReference>
<dbReference type="EMBL" id="CAJC01000137">
    <property type="protein sequence ID" value="CCI53027.1"/>
    <property type="molecule type" value="Genomic_DNA"/>
</dbReference>
<dbReference type="AlphaFoldDB" id="A0A077MDN7"/>
<name>A0A077MDN7_9MICO</name>
<dbReference type="RefSeq" id="WP_048545345.1">
    <property type="nucleotide sequence ID" value="NZ_HF571038.1"/>
</dbReference>
<dbReference type="OrthoDB" id="5124196at2"/>
<dbReference type="STRING" id="1193518.BN13_280024"/>